<dbReference type="EMBL" id="BARS01039534">
    <property type="protein sequence ID" value="GAG20023.1"/>
    <property type="molecule type" value="Genomic_DNA"/>
</dbReference>
<organism evidence="2">
    <name type="scientific">marine sediment metagenome</name>
    <dbReference type="NCBI Taxonomy" id="412755"/>
    <lineage>
        <taxon>unclassified sequences</taxon>
        <taxon>metagenomes</taxon>
        <taxon>ecological metagenomes</taxon>
    </lineage>
</organism>
<dbReference type="SUPFAM" id="SSF51735">
    <property type="entry name" value="NAD(P)-binding Rossmann-fold domains"/>
    <property type="match status" value="1"/>
</dbReference>
<evidence type="ECO:0000259" key="1">
    <source>
        <dbReference type="Pfam" id="PF16363"/>
    </source>
</evidence>
<accession>X0W5Z5</accession>
<feature type="non-terminal residue" evidence="2">
    <location>
        <position position="255"/>
    </location>
</feature>
<feature type="domain" description="NAD(P)-binding" evidence="1">
    <location>
        <begin position="19"/>
        <end position="255"/>
    </location>
</feature>
<dbReference type="InterPro" id="IPR016040">
    <property type="entry name" value="NAD(P)-bd_dom"/>
</dbReference>
<dbReference type="Gene3D" id="3.90.25.10">
    <property type="entry name" value="UDP-galactose 4-epimerase, domain 1"/>
    <property type="match status" value="1"/>
</dbReference>
<evidence type="ECO:0000313" key="2">
    <source>
        <dbReference type="EMBL" id="GAG20023.1"/>
    </source>
</evidence>
<gene>
    <name evidence="2" type="ORF">S01H1_60361</name>
</gene>
<dbReference type="Pfam" id="PF16363">
    <property type="entry name" value="GDP_Man_Dehyd"/>
    <property type="match status" value="1"/>
</dbReference>
<feature type="non-terminal residue" evidence="2">
    <location>
        <position position="1"/>
    </location>
</feature>
<name>X0W5Z5_9ZZZZ</name>
<comment type="caution">
    <text evidence="2">The sequence shown here is derived from an EMBL/GenBank/DDBJ whole genome shotgun (WGS) entry which is preliminary data.</text>
</comment>
<proteinExistence type="predicted"/>
<dbReference type="Gene3D" id="3.40.50.720">
    <property type="entry name" value="NAD(P)-binding Rossmann-like Domain"/>
    <property type="match status" value="1"/>
</dbReference>
<dbReference type="PANTHER" id="PTHR43000">
    <property type="entry name" value="DTDP-D-GLUCOSE 4,6-DEHYDRATASE-RELATED"/>
    <property type="match status" value="1"/>
</dbReference>
<sequence>LEKRGYDVYNFDIYSNPVQDIRDPWAVMDAVREVDVVLHLAAEPFIPYGYHNPKLFVETNILGTLNILLACKRYDIKRLVHWSSSEVYGTNQGRVKLFSKNTTMDESHPTLPHSTYAVTKLAADRLCYTFFREHKVPVVILRQFNSYGPRETQPYVIPEIIEQLAKSPELSLGNIHAQRDFTYVEDSARAGVDLLECDDAVGEVVNVGSGRAWAIEKIAFMLSEIMRPGEHVKINVDEAKLRPYDVDVLRCDPGK</sequence>
<dbReference type="InterPro" id="IPR036291">
    <property type="entry name" value="NAD(P)-bd_dom_sf"/>
</dbReference>
<dbReference type="AlphaFoldDB" id="X0W5Z5"/>
<reference evidence="2" key="1">
    <citation type="journal article" date="2014" name="Front. Microbiol.">
        <title>High frequency of phylogenetically diverse reductive dehalogenase-homologous genes in deep subseafloor sedimentary metagenomes.</title>
        <authorList>
            <person name="Kawai M."/>
            <person name="Futagami T."/>
            <person name="Toyoda A."/>
            <person name="Takaki Y."/>
            <person name="Nishi S."/>
            <person name="Hori S."/>
            <person name="Arai W."/>
            <person name="Tsubouchi T."/>
            <person name="Morono Y."/>
            <person name="Uchiyama I."/>
            <person name="Ito T."/>
            <person name="Fujiyama A."/>
            <person name="Inagaki F."/>
            <person name="Takami H."/>
        </authorList>
    </citation>
    <scope>NUCLEOTIDE SEQUENCE</scope>
    <source>
        <strain evidence="2">Expedition CK06-06</strain>
    </source>
</reference>
<protein>
    <recommendedName>
        <fullName evidence="1">NAD(P)-binding domain-containing protein</fullName>
    </recommendedName>
</protein>